<dbReference type="InterPro" id="IPR025110">
    <property type="entry name" value="AMP-bd_C"/>
</dbReference>
<sequence>MVLGKGHQLTVDELRSYCKQKLTAYKVPKHVEFRDSLPMSHLGKLLRRELAAEEE</sequence>
<name>X1D9H8_9ZZZZ</name>
<dbReference type="InterPro" id="IPR045851">
    <property type="entry name" value="AMP-bd_C_sf"/>
</dbReference>
<dbReference type="EMBL" id="BART01024801">
    <property type="protein sequence ID" value="GAG93066.1"/>
    <property type="molecule type" value="Genomic_DNA"/>
</dbReference>
<protein>
    <recommendedName>
        <fullName evidence="1">AMP-binding enzyme C-terminal domain-containing protein</fullName>
    </recommendedName>
</protein>
<dbReference type="Pfam" id="PF13193">
    <property type="entry name" value="AMP-binding_C"/>
    <property type="match status" value="1"/>
</dbReference>
<proteinExistence type="predicted"/>
<gene>
    <name evidence="2" type="ORF">S01H4_44681</name>
</gene>
<dbReference type="AlphaFoldDB" id="X1D9H8"/>
<organism evidence="2">
    <name type="scientific">marine sediment metagenome</name>
    <dbReference type="NCBI Taxonomy" id="412755"/>
    <lineage>
        <taxon>unclassified sequences</taxon>
        <taxon>metagenomes</taxon>
        <taxon>ecological metagenomes</taxon>
    </lineage>
</organism>
<comment type="caution">
    <text evidence="2">The sequence shown here is derived from an EMBL/GenBank/DDBJ whole genome shotgun (WGS) entry which is preliminary data.</text>
</comment>
<evidence type="ECO:0000313" key="2">
    <source>
        <dbReference type="EMBL" id="GAG93066.1"/>
    </source>
</evidence>
<accession>X1D9H8</accession>
<dbReference type="SUPFAM" id="SSF56801">
    <property type="entry name" value="Acetyl-CoA synthetase-like"/>
    <property type="match status" value="1"/>
</dbReference>
<dbReference type="Gene3D" id="3.30.300.30">
    <property type="match status" value="1"/>
</dbReference>
<feature type="domain" description="AMP-binding enzyme C-terminal" evidence="1">
    <location>
        <begin position="2"/>
        <end position="44"/>
    </location>
</feature>
<reference evidence="2" key="1">
    <citation type="journal article" date="2014" name="Front. Microbiol.">
        <title>High frequency of phylogenetically diverse reductive dehalogenase-homologous genes in deep subseafloor sedimentary metagenomes.</title>
        <authorList>
            <person name="Kawai M."/>
            <person name="Futagami T."/>
            <person name="Toyoda A."/>
            <person name="Takaki Y."/>
            <person name="Nishi S."/>
            <person name="Hori S."/>
            <person name="Arai W."/>
            <person name="Tsubouchi T."/>
            <person name="Morono Y."/>
            <person name="Uchiyama I."/>
            <person name="Ito T."/>
            <person name="Fujiyama A."/>
            <person name="Inagaki F."/>
            <person name="Takami H."/>
        </authorList>
    </citation>
    <scope>NUCLEOTIDE SEQUENCE</scope>
    <source>
        <strain evidence="2">Expedition CK06-06</strain>
    </source>
</reference>
<evidence type="ECO:0000259" key="1">
    <source>
        <dbReference type="Pfam" id="PF13193"/>
    </source>
</evidence>